<reference evidence="2 3" key="1">
    <citation type="journal article" date="2024" name="Pathogens">
        <title>Staphylococcus hsinchuensis sp. nov., Isolated from Soymilk.</title>
        <authorList>
            <person name="Wang Y.T."/>
            <person name="Lin Y.C."/>
            <person name="Hsieh Y.H."/>
            <person name="Lin Y.T."/>
            <person name="Hamada M."/>
            <person name="Chen C.C."/>
            <person name="Liou J.S."/>
            <person name="Lee A.Y."/>
            <person name="Zhang W.L."/>
            <person name="Chen Y.T."/>
            <person name="Huang C.H."/>
        </authorList>
    </citation>
    <scope>NUCLEOTIDE SEQUENCE [LARGE SCALE GENOMIC DNA]</scope>
    <source>
        <strain evidence="2 3">H164</strain>
    </source>
</reference>
<accession>A0ABZ3EFK1</accession>
<dbReference type="SUPFAM" id="SSF50475">
    <property type="entry name" value="FMN-binding split barrel"/>
    <property type="match status" value="1"/>
</dbReference>
<dbReference type="Gene3D" id="2.30.110.10">
    <property type="entry name" value="Electron Transport, Fmn-binding Protein, Chain A"/>
    <property type="match status" value="1"/>
</dbReference>
<sequence>MYIPKQYEMHDIQEMKQFMKNHAFVTIVSVNQEGKPVATHMPVNVTDIGDEIYISGHFAKGNTQWQTLEEADDVLVIFQGPHSYISSTWYEKEDVPTWNYQSIQVSGRSRILTEQDLEKELIKLLDRYEGHRDNGATWDNMSDQTRKQIKGIVGFELKVTEIAAAYKLSQSRSERDRSQIVKELENSEHDLEQGVAQAMKQQGK</sequence>
<dbReference type="RefSeq" id="WP_251521517.1">
    <property type="nucleotide sequence ID" value="NZ_CP128355.1"/>
</dbReference>
<dbReference type="InterPro" id="IPR007396">
    <property type="entry name" value="TR_PAI2-type"/>
</dbReference>
<dbReference type="PIRSF" id="PIRSF010372">
    <property type="entry name" value="PaiB"/>
    <property type="match status" value="1"/>
</dbReference>
<proteinExistence type="predicted"/>
<gene>
    <name evidence="2" type="ORF">QQM35_03330</name>
</gene>
<keyword evidence="3" id="KW-1185">Reference proteome</keyword>
<dbReference type="EMBL" id="CP128355">
    <property type="protein sequence ID" value="XAF71159.1"/>
    <property type="molecule type" value="Genomic_DNA"/>
</dbReference>
<feature type="region of interest" description="Disordered" evidence="1">
    <location>
        <begin position="185"/>
        <end position="204"/>
    </location>
</feature>
<dbReference type="Pfam" id="PF04299">
    <property type="entry name" value="FMN_bind_2"/>
    <property type="match status" value="1"/>
</dbReference>
<dbReference type="InterPro" id="IPR012349">
    <property type="entry name" value="Split_barrel_FMN-bd"/>
</dbReference>
<dbReference type="PANTHER" id="PTHR35802">
    <property type="entry name" value="PROTEASE SYNTHASE AND SPORULATION PROTEIN PAI 2"/>
    <property type="match status" value="1"/>
</dbReference>
<evidence type="ECO:0000313" key="2">
    <source>
        <dbReference type="EMBL" id="XAF71159.1"/>
    </source>
</evidence>
<dbReference type="PANTHER" id="PTHR35802:SF1">
    <property type="entry name" value="PROTEASE SYNTHASE AND SPORULATION PROTEIN PAI 2"/>
    <property type="match status" value="1"/>
</dbReference>
<evidence type="ECO:0000313" key="3">
    <source>
        <dbReference type="Proteomes" id="UP001436297"/>
    </source>
</evidence>
<name>A0ABZ3EFK1_9STAP</name>
<dbReference type="Proteomes" id="UP001436297">
    <property type="component" value="Chromosome"/>
</dbReference>
<evidence type="ECO:0000256" key="1">
    <source>
        <dbReference type="SAM" id="MobiDB-lite"/>
    </source>
</evidence>
<organism evidence="2 3">
    <name type="scientific">Staphylococcus hsinchuensis</name>
    <dbReference type="NCBI Taxonomy" id="3051183"/>
    <lineage>
        <taxon>Bacteria</taxon>
        <taxon>Bacillati</taxon>
        <taxon>Bacillota</taxon>
        <taxon>Bacilli</taxon>
        <taxon>Bacillales</taxon>
        <taxon>Staphylococcaceae</taxon>
        <taxon>Staphylococcus</taxon>
    </lineage>
</organism>
<protein>
    <submittedName>
        <fullName evidence="2">FMN-binding negative transcriptional regulator</fullName>
    </submittedName>
</protein>